<feature type="compositionally biased region" description="Low complexity" evidence="1">
    <location>
        <begin position="214"/>
        <end position="223"/>
    </location>
</feature>
<feature type="compositionally biased region" description="Basic and acidic residues" evidence="1">
    <location>
        <begin position="187"/>
        <end position="207"/>
    </location>
</feature>
<feature type="compositionally biased region" description="Basic and acidic residues" evidence="1">
    <location>
        <begin position="224"/>
        <end position="234"/>
    </location>
</feature>
<sequence length="278" mass="31256">MAQLTIQFNTQQRDRYFNKHFKFLEFYLTYLKRVVLGGLIESRLKLAKRLKYPSSSIHCFPPLASLDVVTTAAAMITGAAAGPERSGAATTRLGGGRRRAWCGRRPANAAADSVASLGQIWSSDRIWPKERSDCERERQRERNGGKRRTAVREEAPARRSGRSGEEWPGQIRSPLSARSGRATGSGRKRDPTAARERERERERERNGGKRRMAVRGSSAARSGRSGEEWRGDDAARRWETTRLVRTTASRRGGGLDGQWRSAAAMAVEVVEEKWRWKG</sequence>
<reference evidence="2 3" key="1">
    <citation type="submission" date="2024-01" db="EMBL/GenBank/DDBJ databases">
        <title>Genome assemblies of Stephania.</title>
        <authorList>
            <person name="Yang L."/>
        </authorList>
    </citation>
    <scope>NUCLEOTIDE SEQUENCE [LARGE SCALE GENOMIC DNA]</scope>
    <source>
        <strain evidence="2">YNDBR</strain>
        <tissue evidence="2">Leaf</tissue>
    </source>
</reference>
<feature type="region of interest" description="Disordered" evidence="1">
    <location>
        <begin position="80"/>
        <end position="99"/>
    </location>
</feature>
<feature type="compositionally biased region" description="Basic and acidic residues" evidence="1">
    <location>
        <begin position="129"/>
        <end position="165"/>
    </location>
</feature>
<accession>A0AAP0LCG9</accession>
<feature type="region of interest" description="Disordered" evidence="1">
    <location>
        <begin position="129"/>
        <end position="234"/>
    </location>
</feature>
<feature type="compositionally biased region" description="Low complexity" evidence="1">
    <location>
        <begin position="80"/>
        <end position="92"/>
    </location>
</feature>
<dbReference type="Proteomes" id="UP001420932">
    <property type="component" value="Unassembled WGS sequence"/>
</dbReference>
<comment type="caution">
    <text evidence="2">The sequence shown here is derived from an EMBL/GenBank/DDBJ whole genome shotgun (WGS) entry which is preliminary data.</text>
</comment>
<dbReference type="EMBL" id="JBBNAF010000001">
    <property type="protein sequence ID" value="KAK9168436.1"/>
    <property type="molecule type" value="Genomic_DNA"/>
</dbReference>
<name>A0AAP0LCG9_9MAGN</name>
<protein>
    <submittedName>
        <fullName evidence="2">Uncharacterized protein</fullName>
    </submittedName>
</protein>
<dbReference type="AlphaFoldDB" id="A0AAP0LCG9"/>
<proteinExistence type="predicted"/>
<organism evidence="2 3">
    <name type="scientific">Stephania yunnanensis</name>
    <dbReference type="NCBI Taxonomy" id="152371"/>
    <lineage>
        <taxon>Eukaryota</taxon>
        <taxon>Viridiplantae</taxon>
        <taxon>Streptophyta</taxon>
        <taxon>Embryophyta</taxon>
        <taxon>Tracheophyta</taxon>
        <taxon>Spermatophyta</taxon>
        <taxon>Magnoliopsida</taxon>
        <taxon>Ranunculales</taxon>
        <taxon>Menispermaceae</taxon>
        <taxon>Menispermoideae</taxon>
        <taxon>Cissampelideae</taxon>
        <taxon>Stephania</taxon>
    </lineage>
</organism>
<evidence type="ECO:0000256" key="1">
    <source>
        <dbReference type="SAM" id="MobiDB-lite"/>
    </source>
</evidence>
<keyword evidence="3" id="KW-1185">Reference proteome</keyword>
<evidence type="ECO:0000313" key="2">
    <source>
        <dbReference type="EMBL" id="KAK9168436.1"/>
    </source>
</evidence>
<evidence type="ECO:0000313" key="3">
    <source>
        <dbReference type="Proteomes" id="UP001420932"/>
    </source>
</evidence>
<gene>
    <name evidence="2" type="ORF">Syun_000576</name>
</gene>